<protein>
    <recommendedName>
        <fullName evidence="1">UPF0735 ACT domain-containing protein CLTHE_10520</fullName>
    </recommendedName>
</protein>
<dbReference type="PIRSF" id="PIRSF025624">
    <property type="entry name" value="ACT_PheB"/>
    <property type="match status" value="1"/>
</dbReference>
<dbReference type="EMBL" id="LTAY01000028">
    <property type="protein sequence ID" value="OPX48763.1"/>
    <property type="molecule type" value="Genomic_DNA"/>
</dbReference>
<dbReference type="AlphaFoldDB" id="A0A1V4SWJ8"/>
<dbReference type="Proteomes" id="UP000191448">
    <property type="component" value="Unassembled WGS sequence"/>
</dbReference>
<dbReference type="Pfam" id="PF13291">
    <property type="entry name" value="ACT_4"/>
    <property type="match status" value="1"/>
</dbReference>
<organism evidence="3 4">
    <name type="scientific">Clostridium thermobutyricum DSM 4928</name>
    <dbReference type="NCBI Taxonomy" id="1121339"/>
    <lineage>
        <taxon>Bacteria</taxon>
        <taxon>Bacillati</taxon>
        <taxon>Bacillota</taxon>
        <taxon>Clostridia</taxon>
        <taxon>Eubacteriales</taxon>
        <taxon>Clostridiaceae</taxon>
        <taxon>Clostridium</taxon>
    </lineage>
</organism>
<dbReference type="InterPro" id="IPR002912">
    <property type="entry name" value="ACT_dom"/>
</dbReference>
<gene>
    <name evidence="3" type="ORF">CLTHE_10520</name>
</gene>
<dbReference type="PROSITE" id="PS51671">
    <property type="entry name" value="ACT"/>
    <property type="match status" value="1"/>
</dbReference>
<dbReference type="Gene3D" id="3.30.70.260">
    <property type="match status" value="1"/>
</dbReference>
<dbReference type="InterPro" id="IPR045865">
    <property type="entry name" value="ACT-like_dom_sf"/>
</dbReference>
<dbReference type="NCBIfam" id="NF003361">
    <property type="entry name" value="PRK04435.1"/>
    <property type="match status" value="1"/>
</dbReference>
<name>A0A1V4SWJ8_9CLOT</name>
<dbReference type="SUPFAM" id="SSF55021">
    <property type="entry name" value="ACT-like"/>
    <property type="match status" value="1"/>
</dbReference>
<proteinExistence type="inferred from homology"/>
<dbReference type="InterPro" id="IPR008310">
    <property type="entry name" value="UPF0735_ACT_dom-cont"/>
</dbReference>
<evidence type="ECO:0000256" key="1">
    <source>
        <dbReference type="HAMAP-Rule" id="MF_00707"/>
    </source>
</evidence>
<sequence length="146" mass="16736">MMEGKYLVIDKKVLPDVYEKVLEVKKLLKDGKVKEITEATKIIGVSRSVYYKYKDYVFDFAESAQGRKMTFNMMVKHRKGVLSQVLNYISDKGGNILTIDQGLPINEVANLTLTIDMSMLELDLTDLLDELSKMENVERVDFIAME</sequence>
<accession>A0A1V4SWJ8</accession>
<comment type="similarity">
    <text evidence="1">Belongs to the UPF0735 family.</text>
</comment>
<evidence type="ECO:0000313" key="4">
    <source>
        <dbReference type="Proteomes" id="UP000191448"/>
    </source>
</evidence>
<comment type="caution">
    <text evidence="3">The sequence shown here is derived from an EMBL/GenBank/DDBJ whole genome shotgun (WGS) entry which is preliminary data.</text>
</comment>
<evidence type="ECO:0000313" key="3">
    <source>
        <dbReference type="EMBL" id="OPX48763.1"/>
    </source>
</evidence>
<evidence type="ECO:0000259" key="2">
    <source>
        <dbReference type="PROSITE" id="PS51671"/>
    </source>
</evidence>
<reference evidence="3 4" key="1">
    <citation type="submission" date="2016-02" db="EMBL/GenBank/DDBJ databases">
        <title>Genome sequence of Clostridium thermobutyricum DSM 4928.</title>
        <authorList>
            <person name="Poehlein A."/>
            <person name="Daniel R."/>
        </authorList>
    </citation>
    <scope>NUCLEOTIDE SEQUENCE [LARGE SCALE GENOMIC DNA]</scope>
    <source>
        <strain evidence="3 4">DSM 4928</strain>
    </source>
</reference>
<dbReference type="HAMAP" id="MF_00707">
    <property type="entry name" value="UPF0735"/>
    <property type="match status" value="1"/>
</dbReference>
<feature type="domain" description="ACT" evidence="2">
    <location>
        <begin position="70"/>
        <end position="145"/>
    </location>
</feature>